<dbReference type="STRING" id="117157.SAMN04489717_0775"/>
<evidence type="ECO:0008006" key="3">
    <source>
        <dbReference type="Google" id="ProtNLM"/>
    </source>
</evidence>
<evidence type="ECO:0000313" key="1">
    <source>
        <dbReference type="EMBL" id="SDR84651.1"/>
    </source>
</evidence>
<dbReference type="EMBL" id="LT629732">
    <property type="protein sequence ID" value="SDR84651.1"/>
    <property type="molecule type" value="Genomic_DNA"/>
</dbReference>
<proteinExistence type="predicted"/>
<dbReference type="AlphaFoldDB" id="A0A1H1MCT2"/>
<dbReference type="InterPro" id="IPR012341">
    <property type="entry name" value="6hp_glycosidase-like_sf"/>
</dbReference>
<evidence type="ECO:0000313" key="2">
    <source>
        <dbReference type="Proteomes" id="UP000198983"/>
    </source>
</evidence>
<name>A0A1H1MCT2_9ACTN</name>
<dbReference type="InterPro" id="IPR006311">
    <property type="entry name" value="TAT_signal"/>
</dbReference>
<sequence>MWLWSGFVLTDDGAADRFHPDGITRRRVLAGVSALGLTALAGGARDQAVAATAKVAPGAAAKAPPPTTELLAVSGPGQPRWLSVPMSRIVVNPYDFNQTSSELEQNSGPELPLSVGYYAHNQATRVPSLLSLYVRPDGEPDPKPPAVAFADDFDDLSPQWSAEPGVVAATANSRLTMTLPDSAPNPWGALSRTLTVDVDAFPVVTVDVTSVAGAWALKVNEGDAPVDTVLQGDTTATGAFSYDLRRFTGWSGTRAFTLRLFVVQKNAPLVVDRIAVQAEPTSWLEAAKDFSTTWRPQALEFFADYASGGGVRGRDQFHDAESLTRVLAVRDVTGGRKLMLAGRFTGEIALDGRGVVTVRAEAFSYSVTVGRGAQIRYYANETDLRAGGPELEVPPPSGCWGVVVPAEDRAVGLGFAYAGEASARSAQRALDAARPDAAARDQARWTAFWNAELERVPRPGDFTLPGVPANGVGPDDVAATYYRAWHFLAANTLPEAPEVGYHHPQVATGKPSMWNYGADGARPSASWDSLLGIQYLGYLRPDVAWASFAGLMSLVDADGKLGGESLPSRKAQTAWMLYAVTGDRARLTGIYADLRRYLLWAQENPRWIFGDHDIPDERDAEFVVSLIVDFGYAERIADVVGEPGDVPIWRGRKEQLTRDYGNWFFPAGGISSTLQYHYLKGSHADSPGNTLWVCTGLHLPQLTARQRSLLTERFMASFSPVATLAGFGFPDVKAPDVTYTTYGLLENGMAAEADVFVQANIRDIVRAGSFAEVYDDPPSGPVGTGVRPSMFGAVNLVDFVWLRNGCRADDGTPVFVRMSGDVDGGLSGLTYHGRTFDVEVDGAAGMIRLSGAAIAGTPRCRQLPAPVGTSVPLPDSCAR</sequence>
<organism evidence="1 2">
    <name type="scientific">Actinopolymorpha singaporensis</name>
    <dbReference type="NCBI Taxonomy" id="117157"/>
    <lineage>
        <taxon>Bacteria</taxon>
        <taxon>Bacillati</taxon>
        <taxon>Actinomycetota</taxon>
        <taxon>Actinomycetes</taxon>
        <taxon>Propionibacteriales</taxon>
        <taxon>Actinopolymorphaceae</taxon>
        <taxon>Actinopolymorpha</taxon>
    </lineage>
</organism>
<accession>A0A1H1MCT2</accession>
<protein>
    <recommendedName>
        <fullName evidence="3">Alpha-L-rhamnosidase six-hairpin glycosidase domain-containing protein</fullName>
    </recommendedName>
</protein>
<keyword evidence="2" id="KW-1185">Reference proteome</keyword>
<gene>
    <name evidence="1" type="ORF">SAMN04489717_0775</name>
</gene>
<dbReference type="SUPFAM" id="SSF48208">
    <property type="entry name" value="Six-hairpin glycosidases"/>
    <property type="match status" value="1"/>
</dbReference>
<reference evidence="1 2" key="1">
    <citation type="submission" date="2016-10" db="EMBL/GenBank/DDBJ databases">
        <authorList>
            <person name="de Groot N.N."/>
        </authorList>
    </citation>
    <scope>NUCLEOTIDE SEQUENCE [LARGE SCALE GENOMIC DNA]</scope>
    <source>
        <strain evidence="1 2">DSM 22024</strain>
    </source>
</reference>
<dbReference type="GO" id="GO:0005975">
    <property type="term" value="P:carbohydrate metabolic process"/>
    <property type="evidence" value="ECO:0007669"/>
    <property type="project" value="InterPro"/>
</dbReference>
<dbReference type="Proteomes" id="UP000198983">
    <property type="component" value="Chromosome I"/>
</dbReference>
<dbReference type="InterPro" id="IPR008928">
    <property type="entry name" value="6-hairpin_glycosidase_sf"/>
</dbReference>
<dbReference type="Gene3D" id="1.50.10.10">
    <property type="match status" value="1"/>
</dbReference>
<dbReference type="PROSITE" id="PS51318">
    <property type="entry name" value="TAT"/>
    <property type="match status" value="1"/>
</dbReference>